<accession>X0W067</accession>
<evidence type="ECO:0008006" key="2">
    <source>
        <dbReference type="Google" id="ProtNLM"/>
    </source>
</evidence>
<sequence>MDQVTESLLVRVWHSQILRDKELITAGGESFRVIYPGRTNSESGPDFHHAIIATGEGELRGDVELHVRSSGWQAHGHHRDPRYNGLILHVVMWHDKEGPTVLEDGKTVPVLPLYPYLEGLEWFSLLAAPDEPCHDLGARLGDGVVGELLDGAGEKRFRAKAGRFQAELAIKEGEQVLYEGMMGALGYSRNKESFEELARRMPVKVLEHIAHGASREKRG</sequence>
<organism evidence="1">
    <name type="scientific">marine sediment metagenome</name>
    <dbReference type="NCBI Taxonomy" id="412755"/>
    <lineage>
        <taxon>unclassified sequences</taxon>
        <taxon>metagenomes</taxon>
        <taxon>ecological metagenomes</taxon>
    </lineage>
</organism>
<comment type="caution">
    <text evidence="1">The sequence shown here is derived from an EMBL/GenBank/DDBJ whole genome shotgun (WGS) entry which is preliminary data.</text>
</comment>
<dbReference type="Pfam" id="PF11013">
    <property type="entry name" value="DUF2851"/>
    <property type="match status" value="1"/>
</dbReference>
<dbReference type="InterPro" id="IPR021272">
    <property type="entry name" value="DUF2851"/>
</dbReference>
<protein>
    <recommendedName>
        <fullName evidence="2">DUF2851 domain-containing protein</fullName>
    </recommendedName>
</protein>
<reference evidence="1" key="1">
    <citation type="journal article" date="2014" name="Front. Microbiol.">
        <title>High frequency of phylogenetically diverse reductive dehalogenase-homologous genes in deep subseafloor sedimentary metagenomes.</title>
        <authorList>
            <person name="Kawai M."/>
            <person name="Futagami T."/>
            <person name="Toyoda A."/>
            <person name="Takaki Y."/>
            <person name="Nishi S."/>
            <person name="Hori S."/>
            <person name="Arai W."/>
            <person name="Tsubouchi T."/>
            <person name="Morono Y."/>
            <person name="Uchiyama I."/>
            <person name="Ito T."/>
            <person name="Fujiyama A."/>
            <person name="Inagaki F."/>
            <person name="Takami H."/>
        </authorList>
    </citation>
    <scope>NUCLEOTIDE SEQUENCE</scope>
    <source>
        <strain evidence="1">Expedition CK06-06</strain>
    </source>
</reference>
<dbReference type="AlphaFoldDB" id="X0W067"/>
<dbReference type="EMBL" id="BARS01030111">
    <property type="protein sequence ID" value="GAG18038.1"/>
    <property type="molecule type" value="Genomic_DNA"/>
</dbReference>
<proteinExistence type="predicted"/>
<name>X0W067_9ZZZZ</name>
<feature type="non-terminal residue" evidence="1">
    <location>
        <position position="219"/>
    </location>
</feature>
<gene>
    <name evidence="1" type="ORF">S01H1_46995</name>
</gene>
<evidence type="ECO:0000313" key="1">
    <source>
        <dbReference type="EMBL" id="GAG18038.1"/>
    </source>
</evidence>